<keyword evidence="9 10" id="KW-0472">Membrane</keyword>
<dbReference type="Proteomes" id="UP000596742">
    <property type="component" value="Unassembled WGS sequence"/>
</dbReference>
<evidence type="ECO:0000313" key="11">
    <source>
        <dbReference type="EMBL" id="VDI25311.1"/>
    </source>
</evidence>
<comment type="caution">
    <text evidence="11">The sequence shown here is derived from an EMBL/GenBank/DDBJ whole genome shotgun (WGS) entry which is preliminary data.</text>
</comment>
<protein>
    <recommendedName>
        <fullName evidence="10">Hexosyltransferase</fullName>
        <ecNumber evidence="10">2.4.1.-</ecNumber>
    </recommendedName>
</protein>
<proteinExistence type="inferred from homology"/>
<dbReference type="GO" id="GO:0006493">
    <property type="term" value="P:protein O-linked glycosylation"/>
    <property type="evidence" value="ECO:0007669"/>
    <property type="project" value="TreeGrafter"/>
</dbReference>
<sequence>MTIRRRNIRKLFRFLIGLICGYFLLQVIQFQKFMINSNLIIDVPALEKVVFKIQSNVSSNVKPLNMFDETFIYKINPADSMCDNSNCDSLQMILIVKSYVFNFGQREAIRRTWGSTTKLRSKTVFIVGYVDGIDNLVKHESTHNKDIIQLNMPDKYENDVYKTIYSILWLIRVNLKTEFVVFVDDDRLVNQMNIYYVATNNIYSTDSLMLGYRLSFSKASRDNSSKRYISPEDYPFVFFPPYLIGGNILTNIKTIKILAIAVAFIKVIPVDDAYIGIVAKAAKIKLKHYSRFLPFKESLSVLRKAVSSPGYEATYLLIRDWSLLNIA</sequence>
<dbReference type="PANTHER" id="PTHR11214:SF349">
    <property type="entry name" value="BETA-1,3-GALACTOSYLTRANSFERASE BRN"/>
    <property type="match status" value="1"/>
</dbReference>
<dbReference type="EC" id="2.4.1.-" evidence="10"/>
<gene>
    <name evidence="11" type="ORF">MGAL_10B066895</name>
</gene>
<keyword evidence="6 10" id="KW-0735">Signal-anchor</keyword>
<evidence type="ECO:0000256" key="8">
    <source>
        <dbReference type="ARBA" id="ARBA00023034"/>
    </source>
</evidence>
<keyword evidence="8 10" id="KW-0333">Golgi apparatus</keyword>
<feature type="transmembrane region" description="Helical" evidence="10">
    <location>
        <begin position="12"/>
        <end position="30"/>
    </location>
</feature>
<dbReference type="Gene3D" id="3.90.550.50">
    <property type="match status" value="1"/>
</dbReference>
<dbReference type="GO" id="GO:0000139">
    <property type="term" value="C:Golgi membrane"/>
    <property type="evidence" value="ECO:0007669"/>
    <property type="project" value="UniProtKB-SubCell"/>
</dbReference>
<dbReference type="EMBL" id="UYJE01004134">
    <property type="protein sequence ID" value="VDI25311.1"/>
    <property type="molecule type" value="Genomic_DNA"/>
</dbReference>
<evidence type="ECO:0000256" key="9">
    <source>
        <dbReference type="ARBA" id="ARBA00023136"/>
    </source>
</evidence>
<evidence type="ECO:0000313" key="12">
    <source>
        <dbReference type="Proteomes" id="UP000596742"/>
    </source>
</evidence>
<dbReference type="GO" id="GO:0016758">
    <property type="term" value="F:hexosyltransferase activity"/>
    <property type="evidence" value="ECO:0007669"/>
    <property type="project" value="InterPro"/>
</dbReference>
<comment type="similarity">
    <text evidence="2 10">Belongs to the glycosyltransferase 31 family.</text>
</comment>
<dbReference type="InterPro" id="IPR002659">
    <property type="entry name" value="Glyco_trans_31"/>
</dbReference>
<dbReference type="GO" id="GO:0008194">
    <property type="term" value="F:UDP-glycosyltransferase activity"/>
    <property type="evidence" value="ECO:0007669"/>
    <property type="project" value="TreeGrafter"/>
</dbReference>
<reference evidence="11" key="1">
    <citation type="submission" date="2018-11" db="EMBL/GenBank/DDBJ databases">
        <authorList>
            <person name="Alioto T."/>
            <person name="Alioto T."/>
        </authorList>
    </citation>
    <scope>NUCLEOTIDE SEQUENCE</scope>
</reference>
<evidence type="ECO:0000256" key="10">
    <source>
        <dbReference type="RuleBase" id="RU363063"/>
    </source>
</evidence>
<keyword evidence="7 10" id="KW-1133">Transmembrane helix</keyword>
<evidence type="ECO:0000256" key="1">
    <source>
        <dbReference type="ARBA" id="ARBA00004323"/>
    </source>
</evidence>
<evidence type="ECO:0000256" key="2">
    <source>
        <dbReference type="ARBA" id="ARBA00008661"/>
    </source>
</evidence>
<dbReference type="Pfam" id="PF01762">
    <property type="entry name" value="Galactosyl_T"/>
    <property type="match status" value="1"/>
</dbReference>
<evidence type="ECO:0000256" key="4">
    <source>
        <dbReference type="ARBA" id="ARBA00022679"/>
    </source>
</evidence>
<dbReference type="OrthoDB" id="6381420at2759"/>
<dbReference type="PANTHER" id="PTHR11214">
    <property type="entry name" value="BETA-1,3-N-ACETYLGLUCOSAMINYLTRANSFERASE"/>
    <property type="match status" value="1"/>
</dbReference>
<comment type="subcellular location">
    <subcellularLocation>
        <location evidence="1 10">Golgi apparatus membrane</location>
        <topology evidence="1 10">Single-pass type II membrane protein</topology>
    </subcellularLocation>
</comment>
<keyword evidence="5 10" id="KW-0812">Transmembrane</keyword>
<accession>A0A8B6DXK3</accession>
<evidence type="ECO:0000256" key="6">
    <source>
        <dbReference type="ARBA" id="ARBA00022968"/>
    </source>
</evidence>
<name>A0A8B6DXK3_MYTGA</name>
<dbReference type="AlphaFoldDB" id="A0A8B6DXK3"/>
<organism evidence="11 12">
    <name type="scientific">Mytilus galloprovincialis</name>
    <name type="common">Mediterranean mussel</name>
    <dbReference type="NCBI Taxonomy" id="29158"/>
    <lineage>
        <taxon>Eukaryota</taxon>
        <taxon>Metazoa</taxon>
        <taxon>Spiralia</taxon>
        <taxon>Lophotrochozoa</taxon>
        <taxon>Mollusca</taxon>
        <taxon>Bivalvia</taxon>
        <taxon>Autobranchia</taxon>
        <taxon>Pteriomorphia</taxon>
        <taxon>Mytilida</taxon>
        <taxon>Mytiloidea</taxon>
        <taxon>Mytilidae</taxon>
        <taxon>Mytilinae</taxon>
        <taxon>Mytilus</taxon>
    </lineage>
</organism>
<keyword evidence="3 10" id="KW-0328">Glycosyltransferase</keyword>
<keyword evidence="4" id="KW-0808">Transferase</keyword>
<evidence type="ECO:0000256" key="5">
    <source>
        <dbReference type="ARBA" id="ARBA00022692"/>
    </source>
</evidence>
<evidence type="ECO:0000256" key="7">
    <source>
        <dbReference type="ARBA" id="ARBA00022989"/>
    </source>
</evidence>
<keyword evidence="12" id="KW-1185">Reference proteome</keyword>
<evidence type="ECO:0000256" key="3">
    <source>
        <dbReference type="ARBA" id="ARBA00022676"/>
    </source>
</evidence>